<dbReference type="InterPro" id="IPR025640">
    <property type="entry name" value="GYF_2"/>
</dbReference>
<evidence type="ECO:0000259" key="6">
    <source>
        <dbReference type="Pfam" id="PF06271"/>
    </source>
</evidence>
<dbReference type="EMBL" id="JBHUIP010000003">
    <property type="protein sequence ID" value="MFD2262242.1"/>
    <property type="molecule type" value="Genomic_DNA"/>
</dbReference>
<dbReference type="Pfam" id="PF06271">
    <property type="entry name" value="RDD"/>
    <property type="match status" value="1"/>
</dbReference>
<evidence type="ECO:0000256" key="5">
    <source>
        <dbReference type="SAM" id="Phobius"/>
    </source>
</evidence>
<evidence type="ECO:0000256" key="4">
    <source>
        <dbReference type="ARBA" id="ARBA00023136"/>
    </source>
</evidence>
<evidence type="ECO:0000259" key="7">
    <source>
        <dbReference type="Pfam" id="PF14237"/>
    </source>
</evidence>
<feature type="domain" description="RDD" evidence="6">
    <location>
        <begin position="71"/>
        <end position="193"/>
    </location>
</feature>
<evidence type="ECO:0000313" key="9">
    <source>
        <dbReference type="Proteomes" id="UP001597295"/>
    </source>
</evidence>
<organism evidence="8 9">
    <name type="scientific">Lacibacterium aquatile</name>
    <dbReference type="NCBI Taxonomy" id="1168082"/>
    <lineage>
        <taxon>Bacteria</taxon>
        <taxon>Pseudomonadati</taxon>
        <taxon>Pseudomonadota</taxon>
        <taxon>Alphaproteobacteria</taxon>
        <taxon>Rhodospirillales</taxon>
        <taxon>Rhodospirillaceae</taxon>
    </lineage>
</organism>
<dbReference type="RefSeq" id="WP_379875161.1">
    <property type="nucleotide sequence ID" value="NZ_JBHUIP010000003.1"/>
</dbReference>
<gene>
    <name evidence="8" type="ORF">ACFSM5_05035</name>
</gene>
<dbReference type="Pfam" id="PF14237">
    <property type="entry name" value="GYF_2"/>
    <property type="match status" value="1"/>
</dbReference>
<feature type="domain" description="GYF" evidence="7">
    <location>
        <begin position="7"/>
        <end position="56"/>
    </location>
</feature>
<protein>
    <submittedName>
        <fullName evidence="8">RDD family protein</fullName>
    </submittedName>
</protein>
<keyword evidence="9" id="KW-1185">Reference proteome</keyword>
<evidence type="ECO:0000256" key="3">
    <source>
        <dbReference type="ARBA" id="ARBA00022989"/>
    </source>
</evidence>
<dbReference type="Proteomes" id="UP001597295">
    <property type="component" value="Unassembled WGS sequence"/>
</dbReference>
<name>A0ABW5DMM7_9PROT</name>
<feature type="transmembrane region" description="Helical" evidence="5">
    <location>
        <begin position="169"/>
        <end position="188"/>
    </location>
</feature>
<keyword evidence="3 5" id="KW-1133">Transmembrane helix</keyword>
<evidence type="ECO:0000256" key="2">
    <source>
        <dbReference type="ARBA" id="ARBA00022692"/>
    </source>
</evidence>
<reference evidence="9" key="1">
    <citation type="journal article" date="2019" name="Int. J. Syst. Evol. Microbiol.">
        <title>The Global Catalogue of Microorganisms (GCM) 10K type strain sequencing project: providing services to taxonomists for standard genome sequencing and annotation.</title>
        <authorList>
            <consortium name="The Broad Institute Genomics Platform"/>
            <consortium name="The Broad Institute Genome Sequencing Center for Infectious Disease"/>
            <person name="Wu L."/>
            <person name="Ma J."/>
        </authorList>
    </citation>
    <scope>NUCLEOTIDE SEQUENCE [LARGE SCALE GENOMIC DNA]</scope>
    <source>
        <strain evidence="9">CGMCC 1.19062</strain>
    </source>
</reference>
<evidence type="ECO:0000256" key="1">
    <source>
        <dbReference type="ARBA" id="ARBA00004141"/>
    </source>
</evidence>
<feature type="transmembrane region" description="Helical" evidence="5">
    <location>
        <begin position="108"/>
        <end position="136"/>
    </location>
</feature>
<feature type="transmembrane region" description="Helical" evidence="5">
    <location>
        <begin position="216"/>
        <end position="234"/>
    </location>
</feature>
<evidence type="ECO:0000313" key="8">
    <source>
        <dbReference type="EMBL" id="MFD2262242.1"/>
    </source>
</evidence>
<dbReference type="InterPro" id="IPR010432">
    <property type="entry name" value="RDD"/>
</dbReference>
<keyword evidence="2 5" id="KW-0812">Transmembrane</keyword>
<comment type="subcellular location">
    <subcellularLocation>
        <location evidence="1">Membrane</location>
        <topology evidence="1">Multi-pass membrane protein</topology>
    </subcellularLocation>
</comment>
<accession>A0ABW5DMM7</accession>
<sequence>MQDGGQWWYLDGDVRRGPYAAAEMEKLFEAAILTLETPVWREGMGEPQRFADQPELGGKIRARDVKEQRTAPWSRWVARQIDMLLWMVPPSLIAVYVTDGYWEGHPVGVLFLLGFACLSVIFLAALLIDALVLWAFGTTPGKWWYRLSVRNKDGGRIPLIQLIRRNLSIWLYGYGLNLPFFDILALWFSYRRAAQGKPCIWDEIERHDVRQQPVGGWWWFAGLVVLLVLPFGLAKIDLPRPSPWTNPLSGVAVRIPPGWALVDSFTTPQGQGFTFKARGGLEGYLIQEIVPNQSLADYAEQLQQRPVYGMFRSSRLHVAPDGKSYIKLAFSQGEGRSASDIDLWVWQGQGGSFWHVAVFQPVSDSDARLEGRKLAEILGKSGLAPGPWAR</sequence>
<comment type="caution">
    <text evidence="8">The sequence shown here is derived from an EMBL/GenBank/DDBJ whole genome shotgun (WGS) entry which is preliminary data.</text>
</comment>
<keyword evidence="4 5" id="KW-0472">Membrane</keyword>
<proteinExistence type="predicted"/>